<organism evidence="1">
    <name type="scientific">Oryza barthii</name>
    <dbReference type="NCBI Taxonomy" id="65489"/>
    <lineage>
        <taxon>Eukaryota</taxon>
        <taxon>Viridiplantae</taxon>
        <taxon>Streptophyta</taxon>
        <taxon>Embryophyta</taxon>
        <taxon>Tracheophyta</taxon>
        <taxon>Spermatophyta</taxon>
        <taxon>Magnoliopsida</taxon>
        <taxon>Liliopsida</taxon>
        <taxon>Poales</taxon>
        <taxon>Poaceae</taxon>
        <taxon>BOP clade</taxon>
        <taxon>Oryzoideae</taxon>
        <taxon>Oryzeae</taxon>
        <taxon>Oryzinae</taxon>
        <taxon>Oryza</taxon>
    </lineage>
</organism>
<keyword evidence="2" id="KW-1185">Reference proteome</keyword>
<dbReference type="HOGENOM" id="CLU_3369251_0_0_1"/>
<proteinExistence type="predicted"/>
<dbReference type="PaxDb" id="65489-OBART04G02010.1"/>
<reference evidence="1" key="2">
    <citation type="submission" date="2015-03" db="UniProtKB">
        <authorList>
            <consortium name="EnsemblPlants"/>
        </authorList>
    </citation>
    <scope>IDENTIFICATION</scope>
</reference>
<name>A0A0D3FSD5_9ORYZ</name>
<dbReference type="EnsemblPlants" id="OBART04G02010.1">
    <property type="protein sequence ID" value="OBART04G02010.1"/>
    <property type="gene ID" value="OBART04G02010"/>
</dbReference>
<dbReference type="Gramene" id="OBART04G02010.1">
    <property type="protein sequence ID" value="OBART04G02010.1"/>
    <property type="gene ID" value="OBART04G02010"/>
</dbReference>
<dbReference type="Proteomes" id="UP000026960">
    <property type="component" value="Chromosome 4"/>
</dbReference>
<evidence type="ECO:0000313" key="1">
    <source>
        <dbReference type="EnsemblPlants" id="OBART04G02010.1"/>
    </source>
</evidence>
<dbReference type="AlphaFoldDB" id="A0A0D3FSD5"/>
<evidence type="ECO:0000313" key="2">
    <source>
        <dbReference type="Proteomes" id="UP000026960"/>
    </source>
</evidence>
<protein>
    <submittedName>
        <fullName evidence="1">Uncharacterized protein</fullName>
    </submittedName>
</protein>
<accession>A0A0D3FSD5</accession>
<sequence length="35" mass="3928">MLWKSTPVAVKVIDELRANRCALPSLEFAVLKLKS</sequence>
<reference evidence="1" key="1">
    <citation type="journal article" date="2009" name="Rice">
        <title>De Novo Next Generation Sequencing of Plant Genomes.</title>
        <authorList>
            <person name="Rounsley S."/>
            <person name="Marri P.R."/>
            <person name="Yu Y."/>
            <person name="He R."/>
            <person name="Sisneros N."/>
            <person name="Goicoechea J.L."/>
            <person name="Lee S.J."/>
            <person name="Angelova A."/>
            <person name="Kudrna D."/>
            <person name="Luo M."/>
            <person name="Affourtit J."/>
            <person name="Desany B."/>
            <person name="Knight J."/>
            <person name="Niazi F."/>
            <person name="Egholm M."/>
            <person name="Wing R.A."/>
        </authorList>
    </citation>
    <scope>NUCLEOTIDE SEQUENCE [LARGE SCALE GENOMIC DNA]</scope>
    <source>
        <strain evidence="1">cv. IRGC 105608</strain>
    </source>
</reference>